<dbReference type="AlphaFoldDB" id="A0A382W2S1"/>
<dbReference type="GO" id="GO:0051536">
    <property type="term" value="F:iron-sulfur cluster binding"/>
    <property type="evidence" value="ECO:0007669"/>
    <property type="project" value="InterPro"/>
</dbReference>
<evidence type="ECO:0000313" key="1">
    <source>
        <dbReference type="EMBL" id="SVD52585.1"/>
    </source>
</evidence>
<dbReference type="Gene3D" id="1.10.1060.10">
    <property type="entry name" value="Alpha-helical ferredoxin"/>
    <property type="match status" value="1"/>
</dbReference>
<dbReference type="InterPro" id="IPR009051">
    <property type="entry name" value="Helical_ferredxn"/>
</dbReference>
<dbReference type="EMBL" id="UINC01156267">
    <property type="protein sequence ID" value="SVD52585.1"/>
    <property type="molecule type" value="Genomic_DNA"/>
</dbReference>
<evidence type="ECO:0008006" key="2">
    <source>
        <dbReference type="Google" id="ProtNLM"/>
    </source>
</evidence>
<gene>
    <name evidence="1" type="ORF">METZ01_LOCUS405439</name>
</gene>
<accession>A0A382W2S1</accession>
<organism evidence="1">
    <name type="scientific">marine metagenome</name>
    <dbReference type="NCBI Taxonomy" id="408172"/>
    <lineage>
        <taxon>unclassified sequences</taxon>
        <taxon>metagenomes</taxon>
        <taxon>ecological metagenomes</taxon>
    </lineage>
</organism>
<dbReference type="SUPFAM" id="SSF46548">
    <property type="entry name" value="alpha-helical ferredoxin"/>
    <property type="match status" value="1"/>
</dbReference>
<name>A0A382W2S1_9ZZZZ</name>
<proteinExistence type="predicted"/>
<sequence length="102" mass="11722">VCHVLRDHNRKDVFVGPRFMIRAAGLDMHPLDVEDRIPDIRDEFGSGYCNITRCCTDVCPENITITDNAIIPLKERVADRYYDPIIWLSNKVSGLFQNDSKI</sequence>
<reference evidence="1" key="1">
    <citation type="submission" date="2018-05" db="EMBL/GenBank/DDBJ databases">
        <authorList>
            <person name="Lanie J.A."/>
            <person name="Ng W.-L."/>
            <person name="Kazmierczak K.M."/>
            <person name="Andrzejewski T.M."/>
            <person name="Davidsen T.M."/>
            <person name="Wayne K.J."/>
            <person name="Tettelin H."/>
            <person name="Glass J.I."/>
            <person name="Rusch D."/>
            <person name="Podicherti R."/>
            <person name="Tsui H.-C.T."/>
            <person name="Winkler M.E."/>
        </authorList>
    </citation>
    <scope>NUCLEOTIDE SEQUENCE</scope>
</reference>
<protein>
    <recommendedName>
        <fullName evidence="2">Succinate dehydrogenase/fumarate reductase iron-sulfur subunit</fullName>
    </recommendedName>
</protein>
<feature type="non-terminal residue" evidence="1">
    <location>
        <position position="1"/>
    </location>
</feature>